<accession>A0A9R1T6P5</accession>
<dbReference type="Pfam" id="PF15497">
    <property type="entry name" value="SNAPC5"/>
    <property type="match status" value="1"/>
</dbReference>
<evidence type="ECO:0000256" key="1">
    <source>
        <dbReference type="SAM" id="MobiDB-lite"/>
    </source>
</evidence>
<dbReference type="GO" id="GO:0005634">
    <property type="term" value="C:nucleus"/>
    <property type="evidence" value="ECO:0007669"/>
    <property type="project" value="InterPro"/>
</dbReference>
<proteinExistence type="predicted"/>
<evidence type="ECO:0000313" key="3">
    <source>
        <dbReference type="RefSeq" id="XP_011303740.1"/>
    </source>
</evidence>
<feature type="compositionally biased region" description="Basic and acidic residues" evidence="1">
    <location>
        <begin position="51"/>
        <end position="70"/>
    </location>
</feature>
<dbReference type="GO" id="GO:0006384">
    <property type="term" value="P:transcription initiation at RNA polymerase III promoter"/>
    <property type="evidence" value="ECO:0007669"/>
    <property type="project" value="InterPro"/>
</dbReference>
<dbReference type="Proteomes" id="UP000694866">
    <property type="component" value="Unplaced"/>
</dbReference>
<dbReference type="GeneID" id="105266928"/>
<dbReference type="RefSeq" id="XP_011303740.1">
    <property type="nucleotide sequence ID" value="XM_011305438.1"/>
</dbReference>
<gene>
    <name evidence="3" type="primary">LOC105266928</name>
</gene>
<dbReference type="AlphaFoldDB" id="A0A9R1T6P5"/>
<name>A0A9R1T6P5_9HYME</name>
<reference evidence="3" key="1">
    <citation type="submission" date="2025-08" db="UniProtKB">
        <authorList>
            <consortium name="RefSeq"/>
        </authorList>
    </citation>
    <scope>IDENTIFICATION</scope>
    <source>
        <strain evidence="3">USDA-PBARC FA_bdor</strain>
        <tissue evidence="3">Whole organism</tissue>
    </source>
</reference>
<organism evidence="2 3">
    <name type="scientific">Fopius arisanus</name>
    <dbReference type="NCBI Taxonomy" id="64838"/>
    <lineage>
        <taxon>Eukaryota</taxon>
        <taxon>Metazoa</taxon>
        <taxon>Ecdysozoa</taxon>
        <taxon>Arthropoda</taxon>
        <taxon>Hexapoda</taxon>
        <taxon>Insecta</taxon>
        <taxon>Pterygota</taxon>
        <taxon>Neoptera</taxon>
        <taxon>Endopterygota</taxon>
        <taxon>Hymenoptera</taxon>
        <taxon>Apocrita</taxon>
        <taxon>Ichneumonoidea</taxon>
        <taxon>Braconidae</taxon>
        <taxon>Opiinae</taxon>
        <taxon>Fopius</taxon>
    </lineage>
</organism>
<dbReference type="InterPro" id="IPR029138">
    <property type="entry name" value="SNAPC5"/>
</dbReference>
<sequence length="94" mass="10828">MEPPDNLQELQTRLAAEESCLKKSLDQIEEQINVLQIEQLHLIALLKNSSKDSAKGEKSKTEEPETKVEELDLSVPFHMEVFVEEEEDEDDEDM</sequence>
<dbReference type="KEGG" id="fas:105266928"/>
<dbReference type="OrthoDB" id="7697860at2759"/>
<evidence type="ECO:0000313" key="2">
    <source>
        <dbReference type="Proteomes" id="UP000694866"/>
    </source>
</evidence>
<protein>
    <submittedName>
        <fullName evidence="3">Uncharacterized protein</fullName>
    </submittedName>
</protein>
<dbReference type="GO" id="GO:0006366">
    <property type="term" value="P:transcription by RNA polymerase II"/>
    <property type="evidence" value="ECO:0007669"/>
    <property type="project" value="InterPro"/>
</dbReference>
<feature type="region of interest" description="Disordered" evidence="1">
    <location>
        <begin position="51"/>
        <end position="74"/>
    </location>
</feature>
<keyword evidence="2" id="KW-1185">Reference proteome</keyword>